<feature type="domain" description="Metalloprotease TldD/E N-terminal" evidence="5">
    <location>
        <begin position="27"/>
        <end position="85"/>
    </location>
</feature>
<keyword evidence="2" id="KW-0645">Protease</keyword>
<evidence type="ECO:0000259" key="5">
    <source>
        <dbReference type="Pfam" id="PF01523"/>
    </source>
</evidence>
<protein>
    <submittedName>
        <fullName evidence="8">Peptidase C69</fullName>
    </submittedName>
</protein>
<evidence type="ECO:0000256" key="3">
    <source>
        <dbReference type="ARBA" id="ARBA00022801"/>
    </source>
</evidence>
<dbReference type="InterPro" id="IPR051463">
    <property type="entry name" value="Peptidase_U62_metallo"/>
</dbReference>
<feature type="domain" description="Metalloprotease TldD/E central" evidence="7">
    <location>
        <begin position="120"/>
        <end position="225"/>
    </location>
</feature>
<comment type="caution">
    <text evidence="8">The sequence shown here is derived from an EMBL/GenBank/DDBJ whole genome shotgun (WGS) entry which is preliminary data.</text>
</comment>
<evidence type="ECO:0000313" key="8">
    <source>
        <dbReference type="EMBL" id="PJC91781.1"/>
    </source>
</evidence>
<dbReference type="Pfam" id="PF01523">
    <property type="entry name" value="PmbA_TldD_1st"/>
    <property type="match status" value="1"/>
</dbReference>
<dbReference type="InterPro" id="IPR002510">
    <property type="entry name" value="Metalloprtase-TldD/E_N"/>
</dbReference>
<keyword evidence="3" id="KW-0378">Hydrolase</keyword>
<sequence length="466" mass="49581">MTSFSLLAPAIARDVLDHALALGADFAELFVERKRRSQLSLLSSQIEAISGGLDFGIGVRLCYGHKVLYGYTNLADRNELLRIVSLLAAKDRRDPVVTASAFDFTRLSDRNPVALPLSADKLLEQKIAYLHAMDAAARAESTKVSQFSASALGWEQEVEIFNSEGLQVSDRRHYNRITAQTIALAGGEQSVGYEAPGAMMGWEHAALIDPRELALSSTRQALVKLGAAPCPSGTLPVILESGFGGVIFHEACGHLLETTSVAKKASVFHDKMGQLIASPVVNAVDEGLQGNAWGSINVDDEGMATQHTQLIKNGVLSGFLVDRMGALKTGYARTGSGRRESYRFAPASRMRNTYIEAGHHSLDEMLASVEYGIYAKRMGGGSVQPGTGEFNFNVQEAYLIEGGKVTKPLKSATLIGTGPQVLQEISMVGKDLAISAGMCGSVSGSIPASVGQPQLKVNSILVGGNA</sequence>
<dbReference type="AlphaFoldDB" id="A0A2M8H5I1"/>
<accession>A0A2M8H5I1</accession>
<dbReference type="Pfam" id="PF19290">
    <property type="entry name" value="PmbA_TldD_2nd"/>
    <property type="match status" value="1"/>
</dbReference>
<dbReference type="Pfam" id="PF19289">
    <property type="entry name" value="PmbA_TldD_3rd"/>
    <property type="match status" value="1"/>
</dbReference>
<evidence type="ECO:0000256" key="4">
    <source>
        <dbReference type="ARBA" id="ARBA00023049"/>
    </source>
</evidence>
<reference evidence="8 9" key="1">
    <citation type="submission" date="2017-11" db="EMBL/GenBank/DDBJ databases">
        <title>Draft genome sequence of environmental isolate Aeromonas lusitania sp. nov. MDC 2473.</title>
        <authorList>
            <person name="Colston S.M."/>
            <person name="Navarro A."/>
            <person name="Martinez-Murcia A.J."/>
            <person name="Graf J."/>
        </authorList>
    </citation>
    <scope>NUCLEOTIDE SEQUENCE [LARGE SCALE GENOMIC DNA]</scope>
    <source>
        <strain evidence="8 9">MDC 2473</strain>
    </source>
</reference>
<dbReference type="GO" id="GO:0006508">
    <property type="term" value="P:proteolysis"/>
    <property type="evidence" value="ECO:0007669"/>
    <property type="project" value="UniProtKB-KW"/>
</dbReference>
<dbReference type="GO" id="GO:0005829">
    <property type="term" value="C:cytosol"/>
    <property type="evidence" value="ECO:0007669"/>
    <property type="project" value="TreeGrafter"/>
</dbReference>
<dbReference type="GO" id="GO:0008237">
    <property type="term" value="F:metallopeptidase activity"/>
    <property type="evidence" value="ECO:0007669"/>
    <property type="project" value="UniProtKB-KW"/>
</dbReference>
<dbReference type="Gene3D" id="3.30.2290.10">
    <property type="entry name" value="PmbA/TldD superfamily"/>
    <property type="match status" value="1"/>
</dbReference>
<dbReference type="EMBL" id="PGCP01000036">
    <property type="protein sequence ID" value="PJC91781.1"/>
    <property type="molecule type" value="Genomic_DNA"/>
</dbReference>
<keyword evidence="9" id="KW-1185">Reference proteome</keyword>
<dbReference type="SUPFAM" id="SSF111283">
    <property type="entry name" value="Putative modulator of DNA gyrase, PmbA/TldD"/>
    <property type="match status" value="1"/>
</dbReference>
<evidence type="ECO:0000259" key="6">
    <source>
        <dbReference type="Pfam" id="PF19289"/>
    </source>
</evidence>
<evidence type="ECO:0000256" key="2">
    <source>
        <dbReference type="ARBA" id="ARBA00022670"/>
    </source>
</evidence>
<organism evidence="8 9">
    <name type="scientific">Aeromonas lusitana</name>
    <dbReference type="NCBI Taxonomy" id="931529"/>
    <lineage>
        <taxon>Bacteria</taxon>
        <taxon>Pseudomonadati</taxon>
        <taxon>Pseudomonadota</taxon>
        <taxon>Gammaproteobacteria</taxon>
        <taxon>Aeromonadales</taxon>
        <taxon>Aeromonadaceae</taxon>
        <taxon>Aeromonas</taxon>
    </lineage>
</organism>
<dbReference type="InterPro" id="IPR045569">
    <property type="entry name" value="Metalloprtase-TldD/E_C"/>
</dbReference>
<evidence type="ECO:0000259" key="7">
    <source>
        <dbReference type="Pfam" id="PF19290"/>
    </source>
</evidence>
<feature type="domain" description="Metalloprotease TldD/E C-terminal" evidence="6">
    <location>
        <begin position="232"/>
        <end position="464"/>
    </location>
</feature>
<dbReference type="Proteomes" id="UP000232060">
    <property type="component" value="Unassembled WGS sequence"/>
</dbReference>
<dbReference type="PANTHER" id="PTHR30624:SF4">
    <property type="entry name" value="METALLOPROTEASE TLDD"/>
    <property type="match status" value="1"/>
</dbReference>
<evidence type="ECO:0000313" key="9">
    <source>
        <dbReference type="Proteomes" id="UP000232060"/>
    </source>
</evidence>
<dbReference type="InterPro" id="IPR035068">
    <property type="entry name" value="TldD/PmbA_N"/>
</dbReference>
<proteinExistence type="inferred from homology"/>
<evidence type="ECO:0000256" key="1">
    <source>
        <dbReference type="ARBA" id="ARBA00005836"/>
    </source>
</evidence>
<keyword evidence="4" id="KW-0482">Metalloprotease</keyword>
<comment type="similarity">
    <text evidence="1">Belongs to the peptidase U62 family.</text>
</comment>
<dbReference type="OrthoDB" id="9803213at2"/>
<name>A0A2M8H5I1_9GAMM</name>
<gene>
    <name evidence="8" type="ORF">CUC44_17975</name>
</gene>
<dbReference type="RefSeq" id="WP_100861231.1">
    <property type="nucleotide sequence ID" value="NZ_PGCP01000036.1"/>
</dbReference>
<dbReference type="InterPro" id="IPR036059">
    <property type="entry name" value="TldD/PmbA_sf"/>
</dbReference>
<dbReference type="InterPro" id="IPR045570">
    <property type="entry name" value="Metalloprtase-TldD/E_cen_dom"/>
</dbReference>
<dbReference type="PANTHER" id="PTHR30624">
    <property type="entry name" value="UNCHARACTERIZED PROTEIN TLDD AND PMBA"/>
    <property type="match status" value="1"/>
</dbReference>